<evidence type="ECO:0000313" key="1">
    <source>
        <dbReference type="EMBL" id="HIZ75263.1"/>
    </source>
</evidence>
<sequence length="73" mass="8219">MATGKKVSEKQLYQGYEYRKTMKNKLGQAGEVRVRITKLQPPVQYSAEFRSAAGTNEISYCIEKLGEDKTGKS</sequence>
<dbReference type="Proteomes" id="UP000824116">
    <property type="component" value="Unassembled WGS sequence"/>
</dbReference>
<protein>
    <submittedName>
        <fullName evidence="1">DUF3284 domain-containing protein</fullName>
    </submittedName>
</protein>
<comment type="caution">
    <text evidence="1">The sequence shown here is derived from an EMBL/GenBank/DDBJ whole genome shotgun (WGS) entry which is preliminary data.</text>
</comment>
<name>A0A9D2K2G1_9FIRM</name>
<reference evidence="1" key="1">
    <citation type="journal article" date="2021" name="PeerJ">
        <title>Extensive microbial diversity within the chicken gut microbiome revealed by metagenomics and culture.</title>
        <authorList>
            <person name="Gilroy R."/>
            <person name="Ravi A."/>
            <person name="Getino M."/>
            <person name="Pursley I."/>
            <person name="Horton D.L."/>
            <person name="Alikhan N.F."/>
            <person name="Baker D."/>
            <person name="Gharbi K."/>
            <person name="Hall N."/>
            <person name="Watson M."/>
            <person name="Adriaenssens E.M."/>
            <person name="Foster-Nyarko E."/>
            <person name="Jarju S."/>
            <person name="Secka A."/>
            <person name="Antonio M."/>
            <person name="Oren A."/>
            <person name="Chaudhuri R.R."/>
            <person name="La Ragione R."/>
            <person name="Hildebrand F."/>
            <person name="Pallen M.J."/>
        </authorList>
    </citation>
    <scope>NUCLEOTIDE SEQUENCE</scope>
    <source>
        <strain evidence="1">CHK196-3914</strain>
    </source>
</reference>
<dbReference type="Pfam" id="PF11687">
    <property type="entry name" value="DUF3284"/>
    <property type="match status" value="1"/>
</dbReference>
<evidence type="ECO:0000313" key="2">
    <source>
        <dbReference type="Proteomes" id="UP000824116"/>
    </source>
</evidence>
<reference evidence="1" key="2">
    <citation type="submission" date="2021-04" db="EMBL/GenBank/DDBJ databases">
        <authorList>
            <person name="Gilroy R."/>
        </authorList>
    </citation>
    <scope>NUCLEOTIDE SEQUENCE</scope>
    <source>
        <strain evidence="1">CHK196-3914</strain>
    </source>
</reference>
<accession>A0A9D2K2G1</accession>
<gene>
    <name evidence="1" type="ORF">H9723_08510</name>
</gene>
<dbReference type="AlphaFoldDB" id="A0A9D2K2G1"/>
<proteinExistence type="predicted"/>
<dbReference type="EMBL" id="DXAY01000196">
    <property type="protein sequence ID" value="HIZ75263.1"/>
    <property type="molecule type" value="Genomic_DNA"/>
</dbReference>
<dbReference type="InterPro" id="IPR021701">
    <property type="entry name" value="DUF3284"/>
</dbReference>
<organism evidence="1 2">
    <name type="scientific">Candidatus Mediterraneibacter stercoravium</name>
    <dbReference type="NCBI Taxonomy" id="2838685"/>
    <lineage>
        <taxon>Bacteria</taxon>
        <taxon>Bacillati</taxon>
        <taxon>Bacillota</taxon>
        <taxon>Clostridia</taxon>
        <taxon>Lachnospirales</taxon>
        <taxon>Lachnospiraceae</taxon>
        <taxon>Mediterraneibacter</taxon>
    </lineage>
</organism>